<feature type="transmembrane region" description="Helical" evidence="2">
    <location>
        <begin position="195"/>
        <end position="219"/>
    </location>
</feature>
<gene>
    <name evidence="4" type="ORF">PCAR00345_LOCUS18230</name>
</gene>
<dbReference type="PROSITE" id="PS50850">
    <property type="entry name" value="MFS"/>
    <property type="match status" value="1"/>
</dbReference>
<dbReference type="Gene3D" id="1.20.1250.20">
    <property type="entry name" value="MFS general substrate transporter like domains"/>
    <property type="match status" value="1"/>
</dbReference>
<feature type="domain" description="Major facilitator superfamily (MFS) profile" evidence="3">
    <location>
        <begin position="126"/>
        <end position="223"/>
    </location>
</feature>
<dbReference type="GO" id="GO:0016020">
    <property type="term" value="C:membrane"/>
    <property type="evidence" value="ECO:0007669"/>
    <property type="project" value="UniProtKB-SubCell"/>
</dbReference>
<dbReference type="EMBL" id="HBIZ01028669">
    <property type="protein sequence ID" value="CAE0765618.1"/>
    <property type="molecule type" value="Transcribed_RNA"/>
</dbReference>
<evidence type="ECO:0000256" key="1">
    <source>
        <dbReference type="ARBA" id="ARBA00004141"/>
    </source>
</evidence>
<name>A0A7S4F0N0_CHRCT</name>
<evidence type="ECO:0000313" key="4">
    <source>
        <dbReference type="EMBL" id="CAE0765618.1"/>
    </source>
</evidence>
<dbReference type="InterPro" id="IPR036259">
    <property type="entry name" value="MFS_trans_sf"/>
</dbReference>
<feature type="transmembrane region" description="Helical" evidence="2">
    <location>
        <begin position="12"/>
        <end position="31"/>
    </location>
</feature>
<comment type="subcellular location">
    <subcellularLocation>
        <location evidence="1">Membrane</location>
        <topology evidence="1">Multi-pass membrane protein</topology>
    </subcellularLocation>
</comment>
<organism evidence="4">
    <name type="scientific">Chrysotila carterae</name>
    <name type="common">Marine alga</name>
    <name type="synonym">Syracosphaera carterae</name>
    <dbReference type="NCBI Taxonomy" id="13221"/>
    <lineage>
        <taxon>Eukaryota</taxon>
        <taxon>Haptista</taxon>
        <taxon>Haptophyta</taxon>
        <taxon>Prymnesiophyceae</taxon>
        <taxon>Isochrysidales</taxon>
        <taxon>Isochrysidaceae</taxon>
        <taxon>Chrysotila</taxon>
    </lineage>
</organism>
<sequence>MLLQMMLKQGGAMWWLSCVMIISSAIGSFVTQDHAQKADGPAAVNCMRPKFLQAISVENARATLEGARRAGCLRGTRPCLQRCSNTVDRTSADTTHAKATASSRGVAVQASLHLRGGGGMRDALAEQFPLQSLALVFVLGLALVTLTPTPFLVDQLGAARGMRLLTILSTSSAAAEILLSPVAGTLTDSVGRKPVLLASLLTAFAATAGAAAMPTVAMISASK</sequence>
<dbReference type="SUPFAM" id="SSF103473">
    <property type="entry name" value="MFS general substrate transporter"/>
    <property type="match status" value="1"/>
</dbReference>
<dbReference type="AlphaFoldDB" id="A0A7S4F0N0"/>
<evidence type="ECO:0000259" key="3">
    <source>
        <dbReference type="PROSITE" id="PS50850"/>
    </source>
</evidence>
<proteinExistence type="predicted"/>
<keyword evidence="2" id="KW-1133">Transmembrane helix</keyword>
<keyword evidence="2" id="KW-0472">Membrane</keyword>
<feature type="transmembrane region" description="Helical" evidence="2">
    <location>
        <begin position="130"/>
        <end position="152"/>
    </location>
</feature>
<reference evidence="4" key="1">
    <citation type="submission" date="2021-01" db="EMBL/GenBank/DDBJ databases">
        <authorList>
            <person name="Corre E."/>
            <person name="Pelletier E."/>
            <person name="Niang G."/>
            <person name="Scheremetjew M."/>
            <person name="Finn R."/>
            <person name="Kale V."/>
            <person name="Holt S."/>
            <person name="Cochrane G."/>
            <person name="Meng A."/>
            <person name="Brown T."/>
            <person name="Cohen L."/>
        </authorList>
    </citation>
    <scope>NUCLEOTIDE SEQUENCE</scope>
    <source>
        <strain evidence="4">CCMP645</strain>
    </source>
</reference>
<dbReference type="GO" id="GO:0022857">
    <property type="term" value="F:transmembrane transporter activity"/>
    <property type="evidence" value="ECO:0007669"/>
    <property type="project" value="InterPro"/>
</dbReference>
<dbReference type="InterPro" id="IPR020846">
    <property type="entry name" value="MFS_dom"/>
</dbReference>
<accession>A0A7S4F0N0</accession>
<evidence type="ECO:0000256" key="2">
    <source>
        <dbReference type="SAM" id="Phobius"/>
    </source>
</evidence>
<keyword evidence="2" id="KW-0812">Transmembrane</keyword>
<feature type="transmembrane region" description="Helical" evidence="2">
    <location>
        <begin position="164"/>
        <end position="183"/>
    </location>
</feature>
<protein>
    <recommendedName>
        <fullName evidence="3">Major facilitator superfamily (MFS) profile domain-containing protein</fullName>
    </recommendedName>
</protein>